<name>A0A4U0TXQ3_9PEZI</name>
<keyword evidence="2" id="KW-0521">NADP</keyword>
<dbReference type="SUPFAM" id="SSF51735">
    <property type="entry name" value="NAD(P)-binding Rossmann-fold domains"/>
    <property type="match status" value="1"/>
</dbReference>
<comment type="caution">
    <text evidence="7">The sequence shown here is derived from an EMBL/GenBank/DDBJ whole genome shotgun (WGS) entry which is preliminary data.</text>
</comment>
<evidence type="ECO:0000256" key="4">
    <source>
        <dbReference type="ARBA" id="ARBA00051683"/>
    </source>
</evidence>
<dbReference type="InterPro" id="IPR002347">
    <property type="entry name" value="SDR_fam"/>
</dbReference>
<dbReference type="EMBL" id="NAJL01000026">
    <property type="protein sequence ID" value="TKA26786.1"/>
    <property type="molecule type" value="Genomic_DNA"/>
</dbReference>
<dbReference type="EC" id="1.1.1.138" evidence="5"/>
<evidence type="ECO:0000313" key="7">
    <source>
        <dbReference type="EMBL" id="TKA26786.1"/>
    </source>
</evidence>
<comment type="similarity">
    <text evidence="1">Belongs to the short-chain dehydrogenases/reductases (SDR) family.</text>
</comment>
<dbReference type="Gene3D" id="3.40.50.720">
    <property type="entry name" value="NAD(P)-binding Rossmann-like Domain"/>
    <property type="match status" value="1"/>
</dbReference>
<gene>
    <name evidence="7" type="ORF">B0A50_04232</name>
</gene>
<accession>A0A4U0TXQ3</accession>
<evidence type="ECO:0000256" key="1">
    <source>
        <dbReference type="ARBA" id="ARBA00006484"/>
    </source>
</evidence>
<evidence type="ECO:0000313" key="8">
    <source>
        <dbReference type="Proteomes" id="UP000308549"/>
    </source>
</evidence>
<sequence>MLARGATLASRVAGRVAGERVAPKLLSVMPTQQRAAFATSMKRRDPEVPVIHYENGKRTEEQVHVPAGQSGPVAPEGADEQRAAKRFDPKVMDYLTPTLAKFTLQGKVAVVTGGGRGLGLNMAQALAESGCVGIAIMDVQTDVGDKAAQELSEQTGVDVRYYRVDVRDGGAMGRTVQDVEDHYGKIDILVNAAGIADSNIKAETYDHEKFRRLIDINITGSFITAQAVGNAMIRSGKGGSIINIASMSGSVVNYPQEQSCYNASKAGVIQLTKSLAAEWARYGIRVNSISPGYMDTALNRVPALDAQKRIWVDHTPQKRLGAVDDLNGLAIYLACEGSGYMTGNNCIIDGGYTLW</sequence>
<dbReference type="Proteomes" id="UP000308549">
    <property type="component" value="Unassembled WGS sequence"/>
</dbReference>
<keyword evidence="8" id="KW-1185">Reference proteome</keyword>
<protein>
    <recommendedName>
        <fullName evidence="6">NADP-dependent mannitol dehydrogenase</fullName>
        <ecNumber evidence="5">1.1.1.138</ecNumber>
    </recommendedName>
</protein>
<dbReference type="AlphaFoldDB" id="A0A4U0TXQ3"/>
<keyword evidence="3" id="KW-0560">Oxidoreductase</keyword>
<dbReference type="Pfam" id="PF13561">
    <property type="entry name" value="adh_short_C2"/>
    <property type="match status" value="1"/>
</dbReference>
<dbReference type="InterPro" id="IPR036291">
    <property type="entry name" value="NAD(P)-bd_dom_sf"/>
</dbReference>
<dbReference type="FunFam" id="3.40.50.720:FF:000090">
    <property type="entry name" value="NADP-dependent mannitol dehydrogenase"/>
    <property type="match status" value="1"/>
</dbReference>
<dbReference type="PRINTS" id="PR00081">
    <property type="entry name" value="GDHRDH"/>
</dbReference>
<dbReference type="OrthoDB" id="1888931at2759"/>
<reference evidence="7 8" key="1">
    <citation type="submission" date="2017-03" db="EMBL/GenBank/DDBJ databases">
        <title>Genomes of endolithic fungi from Antarctica.</title>
        <authorList>
            <person name="Coleine C."/>
            <person name="Masonjones S."/>
            <person name="Stajich J.E."/>
        </authorList>
    </citation>
    <scope>NUCLEOTIDE SEQUENCE [LARGE SCALE GENOMIC DNA]</scope>
    <source>
        <strain evidence="7 8">CCFEE 6315</strain>
    </source>
</reference>
<dbReference type="PROSITE" id="PS00061">
    <property type="entry name" value="ADH_SHORT"/>
    <property type="match status" value="1"/>
</dbReference>
<evidence type="ECO:0000256" key="2">
    <source>
        <dbReference type="ARBA" id="ARBA00022857"/>
    </source>
</evidence>
<dbReference type="GO" id="GO:0050085">
    <property type="term" value="F:mannitol 2-dehydrogenase (NADP+) activity"/>
    <property type="evidence" value="ECO:0007669"/>
    <property type="project" value="UniProtKB-EC"/>
</dbReference>
<dbReference type="InterPro" id="IPR020904">
    <property type="entry name" value="Sc_DH/Rdtase_CS"/>
</dbReference>
<dbReference type="PANTHER" id="PTHR42760:SF103">
    <property type="entry name" value="SHORT-CHAIN DEHYDROGENASE_REDUCTASE SDR"/>
    <property type="match status" value="1"/>
</dbReference>
<comment type="catalytic activity">
    <reaction evidence="4">
        <text>D-mannitol + NADP(+) = D-fructose + NADPH + H(+)</text>
        <dbReference type="Rhea" id="RHEA:16765"/>
        <dbReference type="ChEBI" id="CHEBI:15378"/>
        <dbReference type="ChEBI" id="CHEBI:16899"/>
        <dbReference type="ChEBI" id="CHEBI:37721"/>
        <dbReference type="ChEBI" id="CHEBI:57783"/>
        <dbReference type="ChEBI" id="CHEBI:58349"/>
        <dbReference type="EC" id="1.1.1.138"/>
    </reaction>
    <physiologicalReaction direction="left-to-right" evidence="4">
        <dbReference type="Rhea" id="RHEA:16766"/>
    </physiologicalReaction>
    <physiologicalReaction direction="right-to-left" evidence="4">
        <dbReference type="Rhea" id="RHEA:16767"/>
    </physiologicalReaction>
</comment>
<proteinExistence type="inferred from homology"/>
<dbReference type="PRINTS" id="PR00080">
    <property type="entry name" value="SDRFAMILY"/>
</dbReference>
<organism evidence="7 8">
    <name type="scientific">Salinomyces thailandicus</name>
    <dbReference type="NCBI Taxonomy" id="706561"/>
    <lineage>
        <taxon>Eukaryota</taxon>
        <taxon>Fungi</taxon>
        <taxon>Dikarya</taxon>
        <taxon>Ascomycota</taxon>
        <taxon>Pezizomycotina</taxon>
        <taxon>Dothideomycetes</taxon>
        <taxon>Dothideomycetidae</taxon>
        <taxon>Mycosphaerellales</taxon>
        <taxon>Teratosphaeriaceae</taxon>
        <taxon>Salinomyces</taxon>
    </lineage>
</organism>
<dbReference type="GO" id="GO:0019594">
    <property type="term" value="P:mannitol metabolic process"/>
    <property type="evidence" value="ECO:0007669"/>
    <property type="project" value="UniProtKB-ARBA"/>
</dbReference>
<evidence type="ECO:0000256" key="6">
    <source>
        <dbReference type="ARBA" id="ARBA00069279"/>
    </source>
</evidence>
<dbReference type="PANTHER" id="PTHR42760">
    <property type="entry name" value="SHORT-CHAIN DEHYDROGENASES/REDUCTASES FAMILY MEMBER"/>
    <property type="match status" value="1"/>
</dbReference>
<evidence type="ECO:0000256" key="3">
    <source>
        <dbReference type="ARBA" id="ARBA00023002"/>
    </source>
</evidence>
<evidence type="ECO:0000256" key="5">
    <source>
        <dbReference type="ARBA" id="ARBA00066645"/>
    </source>
</evidence>